<proteinExistence type="predicted"/>
<evidence type="ECO:0000256" key="5">
    <source>
        <dbReference type="ARBA" id="ARBA00023170"/>
    </source>
</evidence>
<reference evidence="9" key="1">
    <citation type="journal article" date="2006" name="Science">
        <title>Ancient noncoding elements conserved in the human genome.</title>
        <authorList>
            <person name="Venkatesh B."/>
            <person name="Kirkness E.F."/>
            <person name="Loh Y.H."/>
            <person name="Halpern A.L."/>
            <person name="Lee A.P."/>
            <person name="Johnson J."/>
            <person name="Dandona N."/>
            <person name="Viswanathan L.D."/>
            <person name="Tay A."/>
            <person name="Venter J.C."/>
            <person name="Strausberg R.L."/>
            <person name="Brenner S."/>
        </authorList>
    </citation>
    <scope>NUCLEOTIDE SEQUENCE [LARGE SCALE GENOMIC DNA]</scope>
</reference>
<dbReference type="PROSITE" id="PS50835">
    <property type="entry name" value="IG_LIKE"/>
    <property type="match status" value="1"/>
</dbReference>
<reference evidence="8" key="5">
    <citation type="submission" date="2025-09" db="UniProtKB">
        <authorList>
            <consortium name="Ensembl"/>
        </authorList>
    </citation>
    <scope>IDENTIFICATION</scope>
</reference>
<evidence type="ECO:0000256" key="2">
    <source>
        <dbReference type="ARBA" id="ARBA00022692"/>
    </source>
</evidence>
<dbReference type="PANTHER" id="PTHR19256">
    <property type="entry name" value="T-CELL RECEPTOR GAMMA CHAIN"/>
    <property type="match status" value="1"/>
</dbReference>
<dbReference type="SMART" id="SM00406">
    <property type="entry name" value="IGv"/>
    <property type="match status" value="1"/>
</dbReference>
<dbReference type="AlphaFoldDB" id="A0A4W3JBK6"/>
<keyword evidence="4" id="KW-0472">Membrane</keyword>
<evidence type="ECO:0000256" key="1">
    <source>
        <dbReference type="ARBA" id="ARBA00004370"/>
    </source>
</evidence>
<dbReference type="InterPro" id="IPR007110">
    <property type="entry name" value="Ig-like_dom"/>
</dbReference>
<dbReference type="InterPro" id="IPR036179">
    <property type="entry name" value="Ig-like_dom_sf"/>
</dbReference>
<dbReference type="InterPro" id="IPR013783">
    <property type="entry name" value="Ig-like_fold"/>
</dbReference>
<accession>A0A4W3JBK6</accession>
<evidence type="ECO:0000256" key="4">
    <source>
        <dbReference type="ARBA" id="ARBA00023136"/>
    </source>
</evidence>
<dbReference type="InterPro" id="IPR013106">
    <property type="entry name" value="Ig_V-set"/>
</dbReference>
<dbReference type="SUPFAM" id="SSF48726">
    <property type="entry name" value="Immunoglobulin"/>
    <property type="match status" value="1"/>
</dbReference>
<reference evidence="8" key="4">
    <citation type="submission" date="2025-08" db="UniProtKB">
        <authorList>
            <consortium name="Ensembl"/>
        </authorList>
    </citation>
    <scope>IDENTIFICATION</scope>
</reference>
<dbReference type="Ensembl" id="ENSCMIT00000035995.1">
    <property type="protein sequence ID" value="ENSCMIP00000035468.1"/>
    <property type="gene ID" value="ENSCMIG00000015011.1"/>
</dbReference>
<organism evidence="8 9">
    <name type="scientific">Callorhinchus milii</name>
    <name type="common">Ghost shark</name>
    <dbReference type="NCBI Taxonomy" id="7868"/>
    <lineage>
        <taxon>Eukaryota</taxon>
        <taxon>Metazoa</taxon>
        <taxon>Chordata</taxon>
        <taxon>Craniata</taxon>
        <taxon>Vertebrata</taxon>
        <taxon>Chondrichthyes</taxon>
        <taxon>Holocephali</taxon>
        <taxon>Chimaeriformes</taxon>
        <taxon>Callorhinchidae</taxon>
        <taxon>Callorhinchus</taxon>
    </lineage>
</organism>
<keyword evidence="2" id="KW-0812">Transmembrane</keyword>
<feature type="domain" description="Ig-like" evidence="7">
    <location>
        <begin position="22"/>
        <end position="117"/>
    </location>
</feature>
<keyword evidence="9" id="KW-1185">Reference proteome</keyword>
<name>A0A4W3JBK6_CALMI</name>
<protein>
    <recommendedName>
        <fullName evidence="7">Ig-like domain-containing protein</fullName>
    </recommendedName>
</protein>
<dbReference type="Pfam" id="PF07686">
    <property type="entry name" value="V-set"/>
    <property type="match status" value="1"/>
</dbReference>
<dbReference type="InParanoid" id="A0A4W3JBK6"/>
<reference evidence="9" key="3">
    <citation type="journal article" date="2014" name="Nature">
        <title>Elephant shark genome provides unique insights into gnathostome evolution.</title>
        <authorList>
            <consortium name="International Elephant Shark Genome Sequencing Consortium"/>
            <person name="Venkatesh B."/>
            <person name="Lee A.P."/>
            <person name="Ravi V."/>
            <person name="Maurya A.K."/>
            <person name="Lian M.M."/>
            <person name="Swann J.B."/>
            <person name="Ohta Y."/>
            <person name="Flajnik M.F."/>
            <person name="Sutoh Y."/>
            <person name="Kasahara M."/>
            <person name="Hoon S."/>
            <person name="Gangu V."/>
            <person name="Roy S.W."/>
            <person name="Irimia M."/>
            <person name="Korzh V."/>
            <person name="Kondrychyn I."/>
            <person name="Lim Z.W."/>
            <person name="Tay B.H."/>
            <person name="Tohari S."/>
            <person name="Kong K.W."/>
            <person name="Ho S."/>
            <person name="Lorente-Galdos B."/>
            <person name="Quilez J."/>
            <person name="Marques-Bonet T."/>
            <person name="Raney B.J."/>
            <person name="Ingham P.W."/>
            <person name="Tay A."/>
            <person name="Hillier L.W."/>
            <person name="Minx P."/>
            <person name="Boehm T."/>
            <person name="Wilson R.K."/>
            <person name="Brenner S."/>
            <person name="Warren W.C."/>
        </authorList>
    </citation>
    <scope>NUCLEOTIDE SEQUENCE [LARGE SCALE GENOMIC DNA]</scope>
</reference>
<dbReference type="GeneTree" id="ENSGT00970000195704"/>
<evidence type="ECO:0000256" key="6">
    <source>
        <dbReference type="ARBA" id="ARBA00023319"/>
    </source>
</evidence>
<evidence type="ECO:0000259" key="7">
    <source>
        <dbReference type="PROSITE" id="PS50835"/>
    </source>
</evidence>
<dbReference type="InterPro" id="IPR051117">
    <property type="entry name" value="TRG_var/const_region"/>
</dbReference>
<dbReference type="Proteomes" id="UP000314986">
    <property type="component" value="Unassembled WGS sequence"/>
</dbReference>
<keyword evidence="5" id="KW-0675">Receptor</keyword>
<dbReference type="GO" id="GO:0016020">
    <property type="term" value="C:membrane"/>
    <property type="evidence" value="ECO:0007669"/>
    <property type="project" value="UniProtKB-SubCell"/>
</dbReference>
<comment type="subcellular location">
    <subcellularLocation>
        <location evidence="1">Membrane</location>
    </subcellularLocation>
</comment>
<evidence type="ECO:0000256" key="3">
    <source>
        <dbReference type="ARBA" id="ARBA00022989"/>
    </source>
</evidence>
<keyword evidence="3" id="KW-1133">Transmembrane helix</keyword>
<sequence length="132" mass="15195">MEFHSDSRSVWLVSPSVCVRFPKLISTKIISIPNPLSNKYVSINTRITCTKNNIGNDYIHWYRETPGKGLQWILYYHSEDKKENLPDFPRFSAHKSGDSCTLRIIRLTSDDSGIYYCGKLGRTTKSGLRSLY</sequence>
<dbReference type="CDD" id="cd00099">
    <property type="entry name" value="IgV"/>
    <property type="match status" value="1"/>
</dbReference>
<dbReference type="Gene3D" id="2.60.40.10">
    <property type="entry name" value="Immunoglobulins"/>
    <property type="match status" value="1"/>
</dbReference>
<dbReference type="PANTHER" id="PTHR19256:SF65">
    <property type="entry name" value="T CELL RECEPTOR GAMMA CONSTANT 1-RELATED"/>
    <property type="match status" value="1"/>
</dbReference>
<keyword evidence="6" id="KW-0393">Immunoglobulin domain</keyword>
<reference evidence="9" key="2">
    <citation type="journal article" date="2007" name="PLoS Biol.">
        <title>Survey sequencing and comparative analysis of the elephant shark (Callorhinchus milii) genome.</title>
        <authorList>
            <person name="Venkatesh B."/>
            <person name="Kirkness E.F."/>
            <person name="Loh Y.H."/>
            <person name="Halpern A.L."/>
            <person name="Lee A.P."/>
            <person name="Johnson J."/>
            <person name="Dandona N."/>
            <person name="Viswanathan L.D."/>
            <person name="Tay A."/>
            <person name="Venter J.C."/>
            <person name="Strausberg R.L."/>
            <person name="Brenner S."/>
        </authorList>
    </citation>
    <scope>NUCLEOTIDE SEQUENCE [LARGE SCALE GENOMIC DNA]</scope>
</reference>
<evidence type="ECO:0000313" key="9">
    <source>
        <dbReference type="Proteomes" id="UP000314986"/>
    </source>
</evidence>
<evidence type="ECO:0000313" key="8">
    <source>
        <dbReference type="Ensembl" id="ENSCMIP00000035468.1"/>
    </source>
</evidence>